<dbReference type="CDD" id="cd06587">
    <property type="entry name" value="VOC"/>
    <property type="match status" value="1"/>
</dbReference>
<comment type="caution">
    <text evidence="2">The sequence shown here is derived from an EMBL/GenBank/DDBJ whole genome shotgun (WGS) entry which is preliminary data.</text>
</comment>
<accession>A0ABV8LY52</accession>
<reference evidence="3" key="1">
    <citation type="journal article" date="2019" name="Int. J. Syst. Evol. Microbiol.">
        <title>The Global Catalogue of Microorganisms (GCM) 10K type strain sequencing project: providing services to taxonomists for standard genome sequencing and annotation.</title>
        <authorList>
            <consortium name="The Broad Institute Genomics Platform"/>
            <consortium name="The Broad Institute Genome Sequencing Center for Infectious Disease"/>
            <person name="Wu L."/>
            <person name="Ma J."/>
        </authorList>
    </citation>
    <scope>NUCLEOTIDE SEQUENCE [LARGE SCALE GENOMIC DNA]</scope>
    <source>
        <strain evidence="3">CGMCC 4.7289</strain>
    </source>
</reference>
<dbReference type="Gene3D" id="3.10.180.10">
    <property type="entry name" value="2,3-Dihydroxybiphenyl 1,2-Dioxygenase, domain 1"/>
    <property type="match status" value="1"/>
</dbReference>
<dbReference type="SUPFAM" id="SSF54593">
    <property type="entry name" value="Glyoxalase/Bleomycin resistance protein/Dihydroxybiphenyl dioxygenase"/>
    <property type="match status" value="1"/>
</dbReference>
<dbReference type="RefSeq" id="WP_253756572.1">
    <property type="nucleotide sequence ID" value="NZ_JAMZDZ010000001.1"/>
</dbReference>
<protein>
    <submittedName>
        <fullName evidence="2">VOC family protein</fullName>
    </submittedName>
</protein>
<proteinExistence type="predicted"/>
<dbReference type="InterPro" id="IPR029068">
    <property type="entry name" value="Glyas_Bleomycin-R_OHBP_Dase"/>
</dbReference>
<keyword evidence="3" id="KW-1185">Reference proteome</keyword>
<name>A0ABV8LY52_9ACTN</name>
<evidence type="ECO:0000313" key="3">
    <source>
        <dbReference type="Proteomes" id="UP001595816"/>
    </source>
</evidence>
<feature type="domain" description="Glyoxalase-like" evidence="1">
    <location>
        <begin position="7"/>
        <end position="122"/>
    </location>
</feature>
<dbReference type="InterPro" id="IPR041581">
    <property type="entry name" value="Glyoxalase_6"/>
</dbReference>
<dbReference type="Proteomes" id="UP001595816">
    <property type="component" value="Unassembled WGS sequence"/>
</dbReference>
<sequence>MTALIRHITVDCADPYTLAGFWSEVTGYPRHPSDEPGADQALLVAPDGEGPGVLFSRVPVEKVGEARAGRRIHLDVMPTVGTRDDEVERLKKIGATEFEDHRKPDGTGWVTLADPEGNLFCVERSATERV</sequence>
<evidence type="ECO:0000313" key="2">
    <source>
        <dbReference type="EMBL" id="MFC4135308.1"/>
    </source>
</evidence>
<gene>
    <name evidence="2" type="ORF">ACFOZ4_32255</name>
</gene>
<dbReference type="Pfam" id="PF18029">
    <property type="entry name" value="Glyoxalase_6"/>
    <property type="match status" value="1"/>
</dbReference>
<evidence type="ECO:0000259" key="1">
    <source>
        <dbReference type="Pfam" id="PF18029"/>
    </source>
</evidence>
<dbReference type="EMBL" id="JBHSAY010000021">
    <property type="protein sequence ID" value="MFC4135308.1"/>
    <property type="molecule type" value="Genomic_DNA"/>
</dbReference>
<dbReference type="PANTHER" id="PTHR35908:SF1">
    <property type="entry name" value="CONSERVED PROTEIN"/>
    <property type="match status" value="1"/>
</dbReference>
<dbReference type="PANTHER" id="PTHR35908">
    <property type="entry name" value="HYPOTHETICAL FUSION PROTEIN"/>
    <property type="match status" value="1"/>
</dbReference>
<organism evidence="2 3">
    <name type="scientific">Hamadaea flava</name>
    <dbReference type="NCBI Taxonomy" id="1742688"/>
    <lineage>
        <taxon>Bacteria</taxon>
        <taxon>Bacillati</taxon>
        <taxon>Actinomycetota</taxon>
        <taxon>Actinomycetes</taxon>
        <taxon>Micromonosporales</taxon>
        <taxon>Micromonosporaceae</taxon>
        <taxon>Hamadaea</taxon>
    </lineage>
</organism>